<feature type="region of interest" description="Disordered" evidence="3">
    <location>
        <begin position="242"/>
        <end position="306"/>
    </location>
</feature>
<evidence type="ECO:0000256" key="4">
    <source>
        <dbReference type="SAM" id="SignalP"/>
    </source>
</evidence>
<feature type="compositionally biased region" description="Low complexity" evidence="3">
    <location>
        <begin position="261"/>
        <end position="281"/>
    </location>
</feature>
<accession>A0A364P1D3</accession>
<evidence type="ECO:0000256" key="2">
    <source>
        <dbReference type="ARBA" id="ARBA00022729"/>
    </source>
</evidence>
<feature type="signal peptide" evidence="4">
    <location>
        <begin position="1"/>
        <end position="21"/>
    </location>
</feature>
<evidence type="ECO:0008006" key="7">
    <source>
        <dbReference type="Google" id="ProtNLM"/>
    </source>
</evidence>
<feature type="chain" id="PRO_5016784106" description="ABC transporter" evidence="4">
    <location>
        <begin position="22"/>
        <end position="306"/>
    </location>
</feature>
<keyword evidence="2 4" id="KW-0732">Signal</keyword>
<dbReference type="PANTHER" id="PTHR30035">
    <property type="entry name" value="LIPOPROTEIN VACJ-RELATED"/>
    <property type="match status" value="1"/>
</dbReference>
<dbReference type="PANTHER" id="PTHR30035:SF3">
    <property type="entry name" value="INTERMEMBRANE PHOSPHOLIPID TRANSPORT SYSTEM LIPOPROTEIN MLAA"/>
    <property type="match status" value="1"/>
</dbReference>
<comment type="caution">
    <text evidence="5">The sequence shown here is derived from an EMBL/GenBank/DDBJ whole genome shotgun (WGS) entry which is preliminary data.</text>
</comment>
<name>A0A364P1D3_9PROT</name>
<evidence type="ECO:0000313" key="6">
    <source>
        <dbReference type="Proteomes" id="UP000251075"/>
    </source>
</evidence>
<dbReference type="EMBL" id="PGTO01000002">
    <property type="protein sequence ID" value="RAU23131.1"/>
    <property type="molecule type" value="Genomic_DNA"/>
</dbReference>
<dbReference type="RefSeq" id="WP_112142327.1">
    <property type="nucleotide sequence ID" value="NZ_PGTO01000002.1"/>
</dbReference>
<gene>
    <name evidence="5" type="ORF">CU669_02905</name>
</gene>
<dbReference type="Pfam" id="PF04333">
    <property type="entry name" value="MlaA"/>
    <property type="match status" value="1"/>
</dbReference>
<keyword evidence="6" id="KW-1185">Reference proteome</keyword>
<comment type="similarity">
    <text evidence="1">Belongs to the MlaA family.</text>
</comment>
<protein>
    <recommendedName>
        <fullName evidence="7">ABC transporter</fullName>
    </recommendedName>
</protein>
<dbReference type="PROSITE" id="PS51257">
    <property type="entry name" value="PROKAR_LIPOPROTEIN"/>
    <property type="match status" value="1"/>
</dbReference>
<organism evidence="5 6">
    <name type="scientific">Paramagnetospirillum kuznetsovii</name>
    <dbReference type="NCBI Taxonomy" id="2053833"/>
    <lineage>
        <taxon>Bacteria</taxon>
        <taxon>Pseudomonadati</taxon>
        <taxon>Pseudomonadota</taxon>
        <taxon>Alphaproteobacteria</taxon>
        <taxon>Rhodospirillales</taxon>
        <taxon>Magnetospirillaceae</taxon>
        <taxon>Paramagnetospirillum</taxon>
    </lineage>
</organism>
<evidence type="ECO:0000256" key="3">
    <source>
        <dbReference type="SAM" id="MobiDB-lite"/>
    </source>
</evidence>
<evidence type="ECO:0000313" key="5">
    <source>
        <dbReference type="EMBL" id="RAU23131.1"/>
    </source>
</evidence>
<dbReference type="GO" id="GO:0120010">
    <property type="term" value="P:intermembrane phospholipid transfer"/>
    <property type="evidence" value="ECO:0007669"/>
    <property type="project" value="TreeGrafter"/>
</dbReference>
<dbReference type="InterPro" id="IPR007428">
    <property type="entry name" value="MlaA"/>
</dbReference>
<evidence type="ECO:0000256" key="1">
    <source>
        <dbReference type="ARBA" id="ARBA00010634"/>
    </source>
</evidence>
<proteinExistence type="inferred from homology"/>
<dbReference type="AlphaFoldDB" id="A0A364P1D3"/>
<dbReference type="PRINTS" id="PR01805">
    <property type="entry name" value="VACJLIPOPROT"/>
</dbReference>
<dbReference type="Proteomes" id="UP000251075">
    <property type="component" value="Unassembled WGS sequence"/>
</dbReference>
<reference evidence="5 6" key="1">
    <citation type="submission" date="2017-11" db="EMBL/GenBank/DDBJ databases">
        <title>Draft genome sequence of magnetotactic bacterium Magnetospirillum kuznetsovii LBB-42.</title>
        <authorList>
            <person name="Grouzdev D.S."/>
            <person name="Rysina M.S."/>
            <person name="Baslerov R.V."/>
            <person name="Koziaeva V."/>
        </authorList>
    </citation>
    <scope>NUCLEOTIDE SEQUENCE [LARGE SCALE GENOMIC DNA]</scope>
    <source>
        <strain evidence="5 6">LBB-42</strain>
    </source>
</reference>
<sequence length="306" mass="32034">MARGLVSVAAAAAVAILGACATLPEDPEERAEAEAVNDPLEPTNRAIYDVNAFLDESIMEPVAQVYSDNFPEWFRQALHNFLNNLNEPYIAGNDLLQGNPRAAADALGRFMINTTFGLLGTQDSLADSGGPKGHKTDIGVTFGAWGFSEGPYLMLPFFGPSNLRDGLGKVADNWANPVGSVISAYGLEAFNNAQMGADIVDGRTELLDPIKELRRTSLDEYAAIRSLYRQNRDAAIAASLNGQVRPGHDGPPSAAASEAKPVPASATVPAAAPVSGPASPSMETGAAQSPDPKAAPSAVEFVDPSK</sequence>
<dbReference type="OrthoDB" id="9785326at2"/>
<dbReference type="GO" id="GO:0016020">
    <property type="term" value="C:membrane"/>
    <property type="evidence" value="ECO:0007669"/>
    <property type="project" value="InterPro"/>
</dbReference>